<evidence type="ECO:0000256" key="1">
    <source>
        <dbReference type="ARBA" id="ARBA00022723"/>
    </source>
</evidence>
<evidence type="ECO:0000256" key="4">
    <source>
        <dbReference type="SAM" id="MobiDB-lite"/>
    </source>
</evidence>
<dbReference type="KEGG" id="bspl:114870357"/>
<evidence type="ECO:0000256" key="3">
    <source>
        <dbReference type="ARBA" id="ARBA00022833"/>
    </source>
</evidence>
<dbReference type="RefSeq" id="XP_029030680.1">
    <property type="nucleotide sequence ID" value="XM_029174847.3"/>
</dbReference>
<proteinExistence type="predicted"/>
<keyword evidence="6" id="KW-1185">Reference proteome</keyword>
<feature type="region of interest" description="Disordered" evidence="4">
    <location>
        <begin position="398"/>
        <end position="481"/>
    </location>
</feature>
<feature type="compositionally biased region" description="Basic and acidic residues" evidence="4">
    <location>
        <begin position="818"/>
        <end position="849"/>
    </location>
</feature>
<organism evidence="6 7">
    <name type="scientific">Betta splendens</name>
    <name type="common">Siamese fighting fish</name>
    <dbReference type="NCBI Taxonomy" id="158456"/>
    <lineage>
        <taxon>Eukaryota</taxon>
        <taxon>Metazoa</taxon>
        <taxon>Chordata</taxon>
        <taxon>Craniata</taxon>
        <taxon>Vertebrata</taxon>
        <taxon>Euteleostomi</taxon>
        <taxon>Actinopterygii</taxon>
        <taxon>Neopterygii</taxon>
        <taxon>Teleostei</taxon>
        <taxon>Neoteleostei</taxon>
        <taxon>Acanthomorphata</taxon>
        <taxon>Anabantaria</taxon>
        <taxon>Anabantiformes</taxon>
        <taxon>Anabantoidei</taxon>
        <taxon>Osphronemidae</taxon>
        <taxon>Betta</taxon>
    </lineage>
</organism>
<feature type="compositionally biased region" description="Polar residues" evidence="4">
    <location>
        <begin position="1097"/>
        <end position="1108"/>
    </location>
</feature>
<dbReference type="PANTHER" id="PTHR17614:SF13">
    <property type="entry name" value="ZINC FINGER PROTEIN 804A"/>
    <property type="match status" value="1"/>
</dbReference>
<accession>A0A6P7PUG6</accession>
<feature type="compositionally biased region" description="Basic residues" evidence="4">
    <location>
        <begin position="949"/>
        <end position="959"/>
    </location>
</feature>
<feature type="compositionally biased region" description="Basic and acidic residues" evidence="4">
    <location>
        <begin position="562"/>
        <end position="571"/>
    </location>
</feature>
<evidence type="ECO:0000313" key="7">
    <source>
        <dbReference type="RefSeq" id="XP_029030680.1"/>
    </source>
</evidence>
<dbReference type="FunCoup" id="A0A6P7PUG6">
    <property type="interactions" value="238"/>
</dbReference>
<dbReference type="GO" id="GO:0008270">
    <property type="term" value="F:zinc ion binding"/>
    <property type="evidence" value="ECO:0007669"/>
    <property type="project" value="UniProtKB-KW"/>
</dbReference>
<feature type="region of interest" description="Disordered" evidence="4">
    <location>
        <begin position="807"/>
        <end position="849"/>
    </location>
</feature>
<feature type="compositionally biased region" description="Polar residues" evidence="4">
    <location>
        <begin position="897"/>
        <end position="909"/>
    </location>
</feature>
<feature type="compositionally biased region" description="Basic and acidic residues" evidence="4">
    <location>
        <begin position="97"/>
        <end position="115"/>
    </location>
</feature>
<protein>
    <submittedName>
        <fullName evidence="7">Zinc finger protein 804A</fullName>
    </submittedName>
</protein>
<feature type="compositionally biased region" description="Basic and acidic residues" evidence="4">
    <location>
        <begin position="1111"/>
        <end position="1159"/>
    </location>
</feature>
<keyword evidence="2" id="KW-0863">Zinc-finger</keyword>
<evidence type="ECO:0000256" key="2">
    <source>
        <dbReference type="ARBA" id="ARBA00022771"/>
    </source>
</evidence>
<dbReference type="InterPro" id="IPR052445">
    <property type="entry name" value="ZnF-G_patch_domain"/>
</dbReference>
<dbReference type="PANTHER" id="PTHR17614">
    <property type="entry name" value="ZINC FINGER-CONTAINING"/>
    <property type="match status" value="1"/>
</dbReference>
<feature type="region of interest" description="Disordered" evidence="4">
    <location>
        <begin position="527"/>
        <end position="744"/>
    </location>
</feature>
<dbReference type="InterPro" id="IPR036236">
    <property type="entry name" value="Znf_C2H2_sf"/>
</dbReference>
<dbReference type="CTD" id="91752"/>
<dbReference type="PROSITE" id="PS00028">
    <property type="entry name" value="ZINC_FINGER_C2H2_1"/>
    <property type="match status" value="1"/>
</dbReference>
<dbReference type="GO" id="GO:0005634">
    <property type="term" value="C:nucleus"/>
    <property type="evidence" value="ECO:0007669"/>
    <property type="project" value="TreeGrafter"/>
</dbReference>
<dbReference type="OrthoDB" id="4822at2759"/>
<dbReference type="InParanoid" id="A0A6P7PUG6"/>
<feature type="compositionally biased region" description="Basic and acidic residues" evidence="4">
    <location>
        <begin position="693"/>
        <end position="704"/>
    </location>
</feature>
<feature type="compositionally biased region" description="Basic and acidic residues" evidence="4">
    <location>
        <begin position="724"/>
        <end position="741"/>
    </location>
</feature>
<feature type="compositionally biased region" description="Pro residues" evidence="4">
    <location>
        <begin position="1056"/>
        <end position="1077"/>
    </location>
</feature>
<feature type="region of interest" description="Disordered" evidence="4">
    <location>
        <begin position="317"/>
        <end position="384"/>
    </location>
</feature>
<reference evidence="7" key="1">
    <citation type="submission" date="2025-08" db="UniProtKB">
        <authorList>
            <consortium name="RefSeq"/>
        </authorList>
    </citation>
    <scope>IDENTIFICATION</scope>
</reference>
<feature type="compositionally biased region" description="Basic residues" evidence="4">
    <location>
        <begin position="630"/>
        <end position="655"/>
    </location>
</feature>
<feature type="domain" description="C2H2-type" evidence="5">
    <location>
        <begin position="46"/>
        <end position="68"/>
    </location>
</feature>
<evidence type="ECO:0000259" key="5">
    <source>
        <dbReference type="PROSITE" id="PS00028"/>
    </source>
</evidence>
<gene>
    <name evidence="7" type="primary">znf804a</name>
</gene>
<dbReference type="InterPro" id="IPR013087">
    <property type="entry name" value="Znf_C2H2_type"/>
</dbReference>
<evidence type="ECO:0000313" key="6">
    <source>
        <dbReference type="Proteomes" id="UP000515150"/>
    </source>
</evidence>
<feature type="compositionally biased region" description="Basic and acidic residues" evidence="4">
    <location>
        <begin position="1083"/>
        <end position="1095"/>
    </location>
</feature>
<feature type="compositionally biased region" description="Low complexity" evidence="4">
    <location>
        <begin position="398"/>
        <end position="408"/>
    </location>
</feature>
<keyword evidence="3" id="KW-0862">Zinc</keyword>
<sequence>MACYYIVISSTHLRDGQLRSIKGVFRGPIGANSQRSTEEGDSRLYCELCDKQYVRHQQFDNHINSYDHHHKQRLKELKQREFYRALACRRQRRRKEEKREERALRQLHQQEERRPGACAPGSGPMFRSTTVAVAPESQSRPDFEQNWADIPTSRTTVGTRPPAALVQPFLPLDPALKPWLQTDSGPAPAGAETPAVCGREGLSTAVRTAPFNEVPGARNYLNDPIRPNAVPAPATNTATNGSILNRTTVSGAVKAACRAAGAQSVPSRIRPVSFSLPKRSCVLLHQSAAVFIQTGRGPGSSGKQDDVTVKERAKDLEGTVAEQQHRPAPSVDVDGLDQCKPGTRSAVDGPTAVLQPQAGPAVSAGTGARVPVCGDSSTEVRVSDERGTAAHLCLEDSAAGSADVSGDASSKDEETGAHDPAGAAGLRELQRPPANQQTTSDASDEAKDFPQPTQLKAPHPCSSVGPKQASPPPLSRPKEPFCRVLSRDGSRVLLWPSEMVSYTRTGPSVSYCVNPLLHDFRAHNRAKEGGEQEGGRLGGGSERIKPSVIKQPNCQQSQEDTEGGRKVRRDEREEEDEGGQAGSPMELVAHCSGGSAAMTRSGCRDESTVKPAPLSAECHPAPTAGLQNTGRRRRGRRKRRGGVRRGTRRRRRRRKRGDDTDRKDPQKVRSSTSSVCMNALLEGGGGGRGASEAAEREDRREKELLGNVAAHRLAGGKEKRMRRIRGDQTERERAGRNDGKRGGLLSNLPVNRCNRCNQLCVQVKTQGRQHQSQQSASGWGPALTKPLCRGAACNAVISPVPGSITEEPRCPAITPDPARNDRAREEAHKDTAAATDEGQRHEPRNPRSPEIRAAQDAAANMCRPAISRVQDAAREPEAAPHSEAAWLPAISLVPACSQRQTAASPQTGSEPRVGSAPADTGSKEATPKRKRTGASPEPEPEPEPEAAPRKRRRRGRRPARAVDRAAGSASDLDGDRTSCVEDLDPSEAATPLSPEDENTDGDPLRQSPEPGTGSDRADGCCCNGCRDVHPAPGRLPVCSTEQRPEAGQMEAGPGPRTSPPRTSPPRTSPPRTSPPRTSPASHSDGHHLSDSDADHSTCSGAGNQQEAATSVERREEETQAERRRLKEKQEQWEREWTRRKEKEREEQRKEMDSYPEKRPRFPPLAPPACIPIHAPLLLPPSLSSSSAFSFRHTIIQHRLSLLPPPPHLPVASYPHLMPSFSPHFSPPPPPPPPLPPTFYASPHLPLLDSPGPYPLAAAFHPVHSPHPALFPPAHPAVLPLQVLF</sequence>
<feature type="region of interest" description="Disordered" evidence="4">
    <location>
        <begin position="897"/>
        <end position="1161"/>
    </location>
</feature>
<name>A0A6P7PUG6_BETSP</name>
<dbReference type="Proteomes" id="UP000515150">
    <property type="component" value="Chromosome 15"/>
</dbReference>
<feature type="region of interest" description="Disordered" evidence="4">
    <location>
        <begin position="94"/>
        <end position="124"/>
    </location>
</feature>
<dbReference type="GeneID" id="114870357"/>
<dbReference type="SUPFAM" id="SSF57667">
    <property type="entry name" value="beta-beta-alpha zinc fingers"/>
    <property type="match status" value="1"/>
</dbReference>
<feature type="compositionally biased region" description="Basic and acidic residues" evidence="4">
    <location>
        <begin position="656"/>
        <end position="667"/>
    </location>
</feature>
<keyword evidence="1" id="KW-0479">Metal-binding</keyword>